<dbReference type="Gene3D" id="3.30.70.120">
    <property type="match status" value="1"/>
</dbReference>
<organism evidence="2 3">
    <name type="scientific">Pilimelia anulata</name>
    <dbReference type="NCBI Taxonomy" id="53371"/>
    <lineage>
        <taxon>Bacteria</taxon>
        <taxon>Bacillati</taxon>
        <taxon>Actinomycetota</taxon>
        <taxon>Actinomycetes</taxon>
        <taxon>Micromonosporales</taxon>
        <taxon>Micromonosporaceae</taxon>
        <taxon>Pilimelia</taxon>
    </lineage>
</organism>
<keyword evidence="3" id="KW-1185">Reference proteome</keyword>
<dbReference type="SUPFAM" id="SSF54913">
    <property type="entry name" value="GlnB-like"/>
    <property type="match status" value="1"/>
</dbReference>
<dbReference type="RefSeq" id="WP_189169683.1">
    <property type="nucleotide sequence ID" value="NZ_BMQB01000003.1"/>
</dbReference>
<dbReference type="InterPro" id="IPR015867">
    <property type="entry name" value="N-reg_PII/ATP_PRibTrfase_C"/>
</dbReference>
<evidence type="ECO:0000313" key="3">
    <source>
        <dbReference type="Proteomes" id="UP000649739"/>
    </source>
</evidence>
<reference evidence="2" key="2">
    <citation type="submission" date="2020-09" db="EMBL/GenBank/DDBJ databases">
        <authorList>
            <person name="Sun Q."/>
            <person name="Ohkuma M."/>
        </authorList>
    </citation>
    <scope>NUCLEOTIDE SEQUENCE</scope>
    <source>
        <strain evidence="2">JCM 3090</strain>
    </source>
</reference>
<dbReference type="InterPro" id="IPR011322">
    <property type="entry name" value="N-reg_PII-like_a/b"/>
</dbReference>
<dbReference type="EMBL" id="BMQB01000003">
    <property type="protein sequence ID" value="GGJ89436.1"/>
    <property type="molecule type" value="Genomic_DNA"/>
</dbReference>
<reference evidence="2" key="1">
    <citation type="journal article" date="2014" name="Int. J. Syst. Evol. Microbiol.">
        <title>Complete genome sequence of Corynebacterium casei LMG S-19264T (=DSM 44701T), isolated from a smear-ripened cheese.</title>
        <authorList>
            <consortium name="US DOE Joint Genome Institute (JGI-PGF)"/>
            <person name="Walter F."/>
            <person name="Albersmeier A."/>
            <person name="Kalinowski J."/>
            <person name="Ruckert C."/>
        </authorList>
    </citation>
    <scope>NUCLEOTIDE SEQUENCE</scope>
    <source>
        <strain evidence="2">JCM 3090</strain>
    </source>
</reference>
<dbReference type="GO" id="GO:0010038">
    <property type="term" value="P:response to metal ion"/>
    <property type="evidence" value="ECO:0007669"/>
    <property type="project" value="InterPro"/>
</dbReference>
<comment type="similarity">
    <text evidence="1">Belongs to the CutA family.</text>
</comment>
<dbReference type="AlphaFoldDB" id="A0A8J3B332"/>
<dbReference type="Proteomes" id="UP000649739">
    <property type="component" value="Unassembled WGS sequence"/>
</dbReference>
<accession>A0A8J3B332</accession>
<sequence length="109" mass="11535">MTEEPACCRVRAAVGDPDRAAALARDAVAAGLAAAVRVGGPVATTYRDGDAIRVAREWEWVADTTEEAYPRLVAYVRTAQPDAAIVVTPILTGDPEYLARVEAGTVRPL</sequence>
<protein>
    <submittedName>
        <fullName evidence="2">Uncharacterized protein</fullName>
    </submittedName>
</protein>
<dbReference type="InterPro" id="IPR004323">
    <property type="entry name" value="Ion_tolerance_CutA"/>
</dbReference>
<evidence type="ECO:0000256" key="1">
    <source>
        <dbReference type="ARBA" id="ARBA00010169"/>
    </source>
</evidence>
<name>A0A8J3B332_9ACTN</name>
<gene>
    <name evidence="2" type="ORF">GCM10010123_18860</name>
</gene>
<evidence type="ECO:0000313" key="2">
    <source>
        <dbReference type="EMBL" id="GGJ89436.1"/>
    </source>
</evidence>
<proteinExistence type="inferred from homology"/>
<dbReference type="Pfam" id="PF03091">
    <property type="entry name" value="CutA1"/>
    <property type="match status" value="1"/>
</dbReference>
<comment type="caution">
    <text evidence="2">The sequence shown here is derived from an EMBL/GenBank/DDBJ whole genome shotgun (WGS) entry which is preliminary data.</text>
</comment>